<dbReference type="OrthoDB" id="6503536at2"/>
<dbReference type="CDD" id="cd05233">
    <property type="entry name" value="SDR_c"/>
    <property type="match status" value="1"/>
</dbReference>
<dbReference type="InterPro" id="IPR002347">
    <property type="entry name" value="SDR_fam"/>
</dbReference>
<sequence>MKDFGGKLAVVTGGGSGIGKQLVLQLVSEGCDVAICDVSMENMQETQRACNQQAAQGAKTSIHLCDVADEAAVNGFADEVLREHNRDHINLLFNNAGIGGGGSFIIDDREGWDKTFDICWFGVYNCCRAFMPLMIKADAAHLINISSVNGFWATIGPTTAHTAYSAAKFAVKGFSEALVNDLRLNAPHVEVSVVMPGHVATSLVENSNKIMSGVSVEELTAEDFSQMRERLRPSLGDAVDDDSDEDLRAMIIQRAASFQEDGLTSAAEAAEIILTGVKESNWRILVGQDAHVLDELVRQSPKEAYEESFIDKLKSKTTWKLGDIVAGTND</sequence>
<dbReference type="AlphaFoldDB" id="A0YD16"/>
<evidence type="ECO:0000256" key="3">
    <source>
        <dbReference type="RuleBase" id="RU000363"/>
    </source>
</evidence>
<comment type="similarity">
    <text evidence="1 3">Belongs to the short-chain dehydrogenases/reductases (SDR) family.</text>
</comment>
<evidence type="ECO:0000256" key="1">
    <source>
        <dbReference type="ARBA" id="ARBA00006484"/>
    </source>
</evidence>
<evidence type="ECO:0000313" key="6">
    <source>
        <dbReference type="Proteomes" id="UP000004931"/>
    </source>
</evidence>
<accession>A0YD16</accession>
<dbReference type="PRINTS" id="PR00080">
    <property type="entry name" value="SDRFAMILY"/>
</dbReference>
<dbReference type="InterPro" id="IPR036291">
    <property type="entry name" value="NAD(P)-bd_dom_sf"/>
</dbReference>
<dbReference type="eggNOG" id="COG4221">
    <property type="taxonomic scope" value="Bacteria"/>
</dbReference>
<dbReference type="Proteomes" id="UP000004931">
    <property type="component" value="Unassembled WGS sequence"/>
</dbReference>
<dbReference type="SMART" id="SM00822">
    <property type="entry name" value="PKS_KR"/>
    <property type="match status" value="1"/>
</dbReference>
<keyword evidence="2" id="KW-0560">Oxidoreductase</keyword>
<gene>
    <name evidence="5" type="ORF">GP2143_03323</name>
</gene>
<dbReference type="GO" id="GO:0016491">
    <property type="term" value="F:oxidoreductase activity"/>
    <property type="evidence" value="ECO:0007669"/>
    <property type="project" value="UniProtKB-KW"/>
</dbReference>
<dbReference type="Pfam" id="PF00106">
    <property type="entry name" value="adh_short"/>
    <property type="match status" value="1"/>
</dbReference>
<name>A0YD16_9GAMM</name>
<dbReference type="Gene3D" id="3.40.50.720">
    <property type="entry name" value="NAD(P)-binding Rossmann-like Domain"/>
    <property type="match status" value="1"/>
</dbReference>
<dbReference type="InterPro" id="IPR057326">
    <property type="entry name" value="KR_dom"/>
</dbReference>
<organism evidence="5 6">
    <name type="scientific">marine gamma proteobacterium HTCC2143</name>
    <dbReference type="NCBI Taxonomy" id="247633"/>
    <lineage>
        <taxon>Bacteria</taxon>
        <taxon>Pseudomonadati</taxon>
        <taxon>Pseudomonadota</taxon>
        <taxon>Gammaproteobacteria</taxon>
        <taxon>Cellvibrionales</taxon>
        <taxon>Spongiibacteraceae</taxon>
        <taxon>BD1-7 clade</taxon>
    </lineage>
</organism>
<dbReference type="GO" id="GO:0016020">
    <property type="term" value="C:membrane"/>
    <property type="evidence" value="ECO:0007669"/>
    <property type="project" value="TreeGrafter"/>
</dbReference>
<dbReference type="SUPFAM" id="SSF51735">
    <property type="entry name" value="NAD(P)-binding Rossmann-fold domains"/>
    <property type="match status" value="1"/>
</dbReference>
<evidence type="ECO:0000259" key="4">
    <source>
        <dbReference type="SMART" id="SM00822"/>
    </source>
</evidence>
<keyword evidence="6" id="KW-1185">Reference proteome</keyword>
<comment type="caution">
    <text evidence="5">The sequence shown here is derived from an EMBL/GenBank/DDBJ whole genome shotgun (WGS) entry which is preliminary data.</text>
</comment>
<evidence type="ECO:0000256" key="2">
    <source>
        <dbReference type="ARBA" id="ARBA00023002"/>
    </source>
</evidence>
<evidence type="ECO:0000313" key="5">
    <source>
        <dbReference type="EMBL" id="EAW31119.1"/>
    </source>
</evidence>
<feature type="domain" description="Ketoreductase" evidence="4">
    <location>
        <begin position="7"/>
        <end position="199"/>
    </location>
</feature>
<dbReference type="PANTHER" id="PTHR44196:SF1">
    <property type="entry name" value="DEHYDROGENASE_REDUCTASE SDR FAMILY MEMBER 7B"/>
    <property type="match status" value="1"/>
</dbReference>
<dbReference type="STRING" id="247633.GP2143_03323"/>
<dbReference type="PANTHER" id="PTHR44196">
    <property type="entry name" value="DEHYDROGENASE/REDUCTASE SDR FAMILY MEMBER 7B"/>
    <property type="match status" value="1"/>
</dbReference>
<reference evidence="5 6" key="1">
    <citation type="journal article" date="2010" name="J. Bacteriol.">
        <title>Genome sequence of the oligotrophic marine Gammaproteobacterium HTCC2143, isolated from the Oregon Coast.</title>
        <authorList>
            <person name="Oh H.M."/>
            <person name="Kang I."/>
            <person name="Ferriera S."/>
            <person name="Giovannoni S.J."/>
            <person name="Cho J.C."/>
        </authorList>
    </citation>
    <scope>NUCLEOTIDE SEQUENCE [LARGE SCALE GENOMIC DNA]</scope>
    <source>
        <strain evidence="5 6">HTCC2143</strain>
    </source>
</reference>
<protein>
    <submittedName>
        <fullName evidence="5">Short-chain dehydrogenase/reductase SDR</fullName>
    </submittedName>
</protein>
<dbReference type="EMBL" id="AAVT01000004">
    <property type="protein sequence ID" value="EAW31119.1"/>
    <property type="molecule type" value="Genomic_DNA"/>
</dbReference>
<dbReference type="PRINTS" id="PR00081">
    <property type="entry name" value="GDHRDH"/>
</dbReference>
<proteinExistence type="inferred from homology"/>